<dbReference type="RefSeq" id="WP_072872829.1">
    <property type="nucleotide sequence ID" value="NZ_FRAF01000002.1"/>
</dbReference>
<dbReference type="EMBL" id="FRAF01000002">
    <property type="protein sequence ID" value="SHJ64764.1"/>
    <property type="molecule type" value="Genomic_DNA"/>
</dbReference>
<dbReference type="PANTHER" id="PTHR30213">
    <property type="entry name" value="INNER MEMBRANE PROTEIN YHJD"/>
    <property type="match status" value="1"/>
</dbReference>
<feature type="transmembrane region" description="Helical" evidence="6">
    <location>
        <begin position="241"/>
        <end position="269"/>
    </location>
</feature>
<gene>
    <name evidence="7" type="ORF">SAMN05443507_10267</name>
</gene>
<dbReference type="AlphaFoldDB" id="A0A1M6L0W2"/>
<dbReference type="InterPro" id="IPR017039">
    <property type="entry name" value="Virul_fac_BrkB"/>
</dbReference>
<evidence type="ECO:0000256" key="3">
    <source>
        <dbReference type="ARBA" id="ARBA00022692"/>
    </source>
</evidence>
<accession>A0A1M6L0W2</accession>
<name>A0A1M6L0W2_9BACL</name>
<reference evidence="8" key="1">
    <citation type="submission" date="2016-11" db="EMBL/GenBank/DDBJ databases">
        <authorList>
            <person name="Varghese N."/>
            <person name="Submissions S."/>
        </authorList>
    </citation>
    <scope>NUCLEOTIDE SEQUENCE [LARGE SCALE GENOMIC DNA]</scope>
    <source>
        <strain evidence="8">USBA-503</strain>
    </source>
</reference>
<dbReference type="PIRSF" id="PIRSF035875">
    <property type="entry name" value="RNase_BN"/>
    <property type="match status" value="1"/>
</dbReference>
<feature type="transmembrane region" description="Helical" evidence="6">
    <location>
        <begin position="178"/>
        <end position="198"/>
    </location>
</feature>
<proteinExistence type="predicted"/>
<evidence type="ECO:0000256" key="2">
    <source>
        <dbReference type="ARBA" id="ARBA00022475"/>
    </source>
</evidence>
<evidence type="ECO:0000256" key="4">
    <source>
        <dbReference type="ARBA" id="ARBA00022989"/>
    </source>
</evidence>
<comment type="subcellular location">
    <subcellularLocation>
        <location evidence="1">Cell membrane</location>
        <topology evidence="1">Multi-pass membrane protein</topology>
    </subcellularLocation>
</comment>
<keyword evidence="4 6" id="KW-1133">Transmembrane helix</keyword>
<feature type="transmembrane region" description="Helical" evidence="6">
    <location>
        <begin position="210"/>
        <end position="229"/>
    </location>
</feature>
<evidence type="ECO:0000313" key="8">
    <source>
        <dbReference type="Proteomes" id="UP000184016"/>
    </source>
</evidence>
<feature type="transmembrane region" description="Helical" evidence="6">
    <location>
        <begin position="95"/>
        <end position="114"/>
    </location>
</feature>
<protein>
    <submittedName>
        <fullName evidence="7">Membrane protein</fullName>
    </submittedName>
</protein>
<dbReference type="PANTHER" id="PTHR30213:SF0">
    <property type="entry name" value="UPF0761 MEMBRANE PROTEIN YIHY"/>
    <property type="match status" value="1"/>
</dbReference>
<evidence type="ECO:0000313" key="7">
    <source>
        <dbReference type="EMBL" id="SHJ64764.1"/>
    </source>
</evidence>
<keyword evidence="5 6" id="KW-0472">Membrane</keyword>
<dbReference type="NCBIfam" id="TIGR00765">
    <property type="entry name" value="yihY_not_rbn"/>
    <property type="match status" value="1"/>
</dbReference>
<dbReference type="Proteomes" id="UP000184016">
    <property type="component" value="Unassembled WGS sequence"/>
</dbReference>
<dbReference type="Pfam" id="PF03631">
    <property type="entry name" value="Virul_fac_BrkB"/>
    <property type="match status" value="1"/>
</dbReference>
<evidence type="ECO:0000256" key="6">
    <source>
        <dbReference type="SAM" id="Phobius"/>
    </source>
</evidence>
<keyword evidence="8" id="KW-1185">Reference proteome</keyword>
<dbReference type="STRING" id="1830138.SAMN05443507_10267"/>
<sequence length="279" mass="31546">MIQRVQVTIRFCWALLLDVTRKDIASLAAVICFYGLFSMFPLLLLILYSLSFLAPNDLVEHALVQSVRPFFPALPDAKKFIADNITRLAGLGAKVTLFSLISLLWSATSAFIALQQALDVIFEVKIPRSYFSRRMVGFAMFALLLLVMMVTSIALAMFPAAFSHSAFWGISIFHHLPYPSITNFLFPFVLFVTCVLLYRMLPTHNAPLRPLLIGAFVATVLLDIARQMFVWYAESFVRYEMVYGTLAILMIIVLWMYVASTLALFGAAVSHQWMLQFES</sequence>
<feature type="transmembrane region" description="Helical" evidence="6">
    <location>
        <begin position="24"/>
        <end position="48"/>
    </location>
</feature>
<keyword evidence="3 6" id="KW-0812">Transmembrane</keyword>
<feature type="transmembrane region" description="Helical" evidence="6">
    <location>
        <begin position="135"/>
        <end position="158"/>
    </location>
</feature>
<keyword evidence="2" id="KW-1003">Cell membrane</keyword>
<evidence type="ECO:0000256" key="1">
    <source>
        <dbReference type="ARBA" id="ARBA00004651"/>
    </source>
</evidence>
<organism evidence="7 8">
    <name type="scientific">Alicyclobacillus tolerans</name>
    <dbReference type="NCBI Taxonomy" id="90970"/>
    <lineage>
        <taxon>Bacteria</taxon>
        <taxon>Bacillati</taxon>
        <taxon>Bacillota</taxon>
        <taxon>Bacilli</taxon>
        <taxon>Bacillales</taxon>
        <taxon>Alicyclobacillaceae</taxon>
        <taxon>Alicyclobacillus</taxon>
    </lineage>
</organism>
<dbReference type="GO" id="GO:0005886">
    <property type="term" value="C:plasma membrane"/>
    <property type="evidence" value="ECO:0007669"/>
    <property type="project" value="UniProtKB-SubCell"/>
</dbReference>
<dbReference type="OrthoDB" id="2372134at2"/>
<evidence type="ECO:0000256" key="5">
    <source>
        <dbReference type="ARBA" id="ARBA00023136"/>
    </source>
</evidence>